<accession>A0A7C9IXV6</accession>
<keyword evidence="1" id="KW-0812">Transmembrane</keyword>
<dbReference type="RefSeq" id="WP_160962474.1">
    <property type="nucleotide sequence ID" value="NZ_WVUD01000032.1"/>
</dbReference>
<organism evidence="3 4">
    <name type="scientific">Solidesulfovibrio aerotolerans</name>
    <dbReference type="NCBI Taxonomy" id="295255"/>
    <lineage>
        <taxon>Bacteria</taxon>
        <taxon>Pseudomonadati</taxon>
        <taxon>Thermodesulfobacteriota</taxon>
        <taxon>Desulfovibrionia</taxon>
        <taxon>Desulfovibrionales</taxon>
        <taxon>Desulfovibrionaceae</taxon>
        <taxon>Solidesulfovibrio</taxon>
    </lineage>
</organism>
<keyword evidence="4" id="KW-1185">Reference proteome</keyword>
<feature type="transmembrane region" description="Helical" evidence="1">
    <location>
        <begin position="33"/>
        <end position="53"/>
    </location>
</feature>
<proteinExistence type="predicted"/>
<protein>
    <submittedName>
        <fullName evidence="3">EamA family transporter</fullName>
    </submittedName>
</protein>
<feature type="transmembrane region" description="Helical" evidence="1">
    <location>
        <begin position="65"/>
        <end position="87"/>
    </location>
</feature>
<evidence type="ECO:0000313" key="4">
    <source>
        <dbReference type="Proteomes" id="UP000482487"/>
    </source>
</evidence>
<dbReference type="GO" id="GO:0016020">
    <property type="term" value="C:membrane"/>
    <property type="evidence" value="ECO:0007669"/>
    <property type="project" value="InterPro"/>
</dbReference>
<dbReference type="AlphaFoldDB" id="A0A7C9IXV6"/>
<keyword evidence="1" id="KW-1133">Transmembrane helix</keyword>
<feature type="transmembrane region" description="Helical" evidence="1">
    <location>
        <begin position="123"/>
        <end position="139"/>
    </location>
</feature>
<sequence length="141" mass="15449">MTLFYISITIAILSNAFYHVFQKNISSQINPLLSLIVTYLAAIVVSLLIMPFYPQPASLSDCFKASIWPSVALGFAVVGLEIGFLLAYRAGWDISIAAVFSNVAVALFLVPLGLLLYKEQFTMVNFLGVLLCIGGLILIRR</sequence>
<dbReference type="Pfam" id="PF00892">
    <property type="entry name" value="EamA"/>
    <property type="match status" value="1"/>
</dbReference>
<dbReference type="InterPro" id="IPR000620">
    <property type="entry name" value="EamA_dom"/>
</dbReference>
<dbReference type="Proteomes" id="UP000482487">
    <property type="component" value="Unassembled WGS sequence"/>
</dbReference>
<dbReference type="OrthoDB" id="5458895at2"/>
<comment type="caution">
    <text evidence="3">The sequence shown here is derived from an EMBL/GenBank/DDBJ whole genome shotgun (WGS) entry which is preliminary data.</text>
</comment>
<feature type="transmembrane region" description="Helical" evidence="1">
    <location>
        <begin position="6"/>
        <end position="21"/>
    </location>
</feature>
<evidence type="ECO:0000313" key="3">
    <source>
        <dbReference type="EMBL" id="MYL84442.1"/>
    </source>
</evidence>
<evidence type="ECO:0000259" key="2">
    <source>
        <dbReference type="Pfam" id="PF00892"/>
    </source>
</evidence>
<keyword evidence="1" id="KW-0472">Membrane</keyword>
<evidence type="ECO:0000256" key="1">
    <source>
        <dbReference type="SAM" id="Phobius"/>
    </source>
</evidence>
<dbReference type="EMBL" id="WVUD01000032">
    <property type="protein sequence ID" value="MYL84442.1"/>
    <property type="molecule type" value="Genomic_DNA"/>
</dbReference>
<feature type="domain" description="EamA" evidence="2">
    <location>
        <begin position="5"/>
        <end position="139"/>
    </location>
</feature>
<name>A0A7C9IXV6_9BACT</name>
<gene>
    <name evidence="3" type="ORF">GTA51_15055</name>
</gene>
<reference evidence="3 4" key="1">
    <citation type="submission" date="2020-01" db="EMBL/GenBank/DDBJ databases">
        <title>Genome sequence of Desulfovibrio aerotolerans DSM 16695(T).</title>
        <authorList>
            <person name="Karnachuk O."/>
            <person name="Avakyan M."/>
            <person name="Mardanov A."/>
            <person name="Kadnikov V."/>
            <person name="Ravin N."/>
        </authorList>
    </citation>
    <scope>NUCLEOTIDE SEQUENCE [LARGE SCALE GENOMIC DNA]</scope>
    <source>
        <strain evidence="3 4">DSM 16695</strain>
    </source>
</reference>
<feature type="transmembrane region" description="Helical" evidence="1">
    <location>
        <begin position="94"/>
        <end position="117"/>
    </location>
</feature>